<sequence length="107" mass="11418">MSYSSTSSSSGDGFTNNNTNTIAAPGVVPEGTQVAENTGFISRVYNNPQPLSAISKVGVETGLNSYNWITTRSGAATTIAYQNGKGPFHDNVIWEHMPYHACISCKQ</sequence>
<evidence type="ECO:0000256" key="1">
    <source>
        <dbReference type="SAM" id="MobiDB-lite"/>
    </source>
</evidence>
<organism evidence="2 3">
    <name type="scientific">Thraustotheca clavata</name>
    <dbReference type="NCBI Taxonomy" id="74557"/>
    <lineage>
        <taxon>Eukaryota</taxon>
        <taxon>Sar</taxon>
        <taxon>Stramenopiles</taxon>
        <taxon>Oomycota</taxon>
        <taxon>Saprolegniomycetes</taxon>
        <taxon>Saprolegniales</taxon>
        <taxon>Achlyaceae</taxon>
        <taxon>Thraustotheca</taxon>
    </lineage>
</organism>
<evidence type="ECO:0000313" key="2">
    <source>
        <dbReference type="EMBL" id="OQR88444.1"/>
    </source>
</evidence>
<name>A0A1V9YRN6_9STRA</name>
<dbReference type="EMBL" id="JNBS01003229">
    <property type="protein sequence ID" value="OQR88444.1"/>
    <property type="molecule type" value="Genomic_DNA"/>
</dbReference>
<gene>
    <name evidence="2" type="ORF">THRCLA_22866</name>
</gene>
<accession>A0A1V9YRN6</accession>
<dbReference type="Proteomes" id="UP000243217">
    <property type="component" value="Unassembled WGS sequence"/>
</dbReference>
<proteinExistence type="predicted"/>
<reference evidence="2 3" key="1">
    <citation type="journal article" date="2014" name="Genome Biol. Evol.">
        <title>The secreted proteins of Achlya hypogyna and Thraustotheca clavata identify the ancestral oomycete secretome and reveal gene acquisitions by horizontal gene transfer.</title>
        <authorList>
            <person name="Misner I."/>
            <person name="Blouin N."/>
            <person name="Leonard G."/>
            <person name="Richards T.A."/>
            <person name="Lane C.E."/>
        </authorList>
    </citation>
    <scope>NUCLEOTIDE SEQUENCE [LARGE SCALE GENOMIC DNA]</scope>
    <source>
        <strain evidence="2 3">ATCC 34112</strain>
    </source>
</reference>
<dbReference type="AlphaFoldDB" id="A0A1V9YRN6"/>
<feature type="region of interest" description="Disordered" evidence="1">
    <location>
        <begin position="1"/>
        <end position="25"/>
    </location>
</feature>
<evidence type="ECO:0000313" key="3">
    <source>
        <dbReference type="Proteomes" id="UP000243217"/>
    </source>
</evidence>
<comment type="caution">
    <text evidence="2">The sequence shown here is derived from an EMBL/GenBank/DDBJ whole genome shotgun (WGS) entry which is preliminary data.</text>
</comment>
<keyword evidence="3" id="KW-1185">Reference proteome</keyword>
<feature type="compositionally biased region" description="Low complexity" evidence="1">
    <location>
        <begin position="1"/>
        <end position="21"/>
    </location>
</feature>
<protein>
    <submittedName>
        <fullName evidence="2">Uncharacterized protein</fullName>
    </submittedName>
</protein>